<dbReference type="GO" id="GO:0004527">
    <property type="term" value="F:exonuclease activity"/>
    <property type="evidence" value="ECO:0007669"/>
    <property type="project" value="UniProtKB-KW"/>
</dbReference>
<dbReference type="CDD" id="cd06137">
    <property type="entry name" value="DEDDh_RNase"/>
    <property type="match status" value="1"/>
</dbReference>
<dbReference type="SMART" id="SM00479">
    <property type="entry name" value="EXOIII"/>
    <property type="match status" value="1"/>
</dbReference>
<sequence length="196" mass="21912">AISLDCEMAQTIYGEDTLVQVTLIDMLTATPLLDLTVIPTHPIADWRTQWSGMSESIMAERIASPDHETVRGYAEARARVWDFVNADTILVGQSLNFDLKVLGMVHWRVVDSFILVKEGGFRAGGGSMRLKNLVEDFVGVRIQTGDGETGHDCLEDTFGAREVVVWCWRNQGVEKEREGCEKGPGPWGVKSEEVWW</sequence>
<evidence type="ECO:0000259" key="4">
    <source>
        <dbReference type="SMART" id="SM00479"/>
    </source>
</evidence>
<dbReference type="EMBL" id="MSFK01000041">
    <property type="protein sequence ID" value="PWY69672.1"/>
    <property type="molecule type" value="Genomic_DNA"/>
</dbReference>
<accession>A0A317V9W9</accession>
<gene>
    <name evidence="5" type="ORF">BO94DRAFT_477708</name>
</gene>
<dbReference type="InterPro" id="IPR013520">
    <property type="entry name" value="Ribonucl_H"/>
</dbReference>
<proteinExistence type="predicted"/>
<keyword evidence="6" id="KW-1185">Reference proteome</keyword>
<feature type="domain" description="Exonuclease" evidence="4">
    <location>
        <begin position="2"/>
        <end position="173"/>
    </location>
</feature>
<organism evidence="5 6">
    <name type="scientific">Aspergillus sclerotioniger CBS 115572</name>
    <dbReference type="NCBI Taxonomy" id="1450535"/>
    <lineage>
        <taxon>Eukaryota</taxon>
        <taxon>Fungi</taxon>
        <taxon>Dikarya</taxon>
        <taxon>Ascomycota</taxon>
        <taxon>Pezizomycotina</taxon>
        <taxon>Eurotiomycetes</taxon>
        <taxon>Eurotiomycetidae</taxon>
        <taxon>Eurotiales</taxon>
        <taxon>Aspergillaceae</taxon>
        <taxon>Aspergillus</taxon>
        <taxon>Aspergillus subgen. Circumdati</taxon>
    </lineage>
</organism>
<dbReference type="PANTHER" id="PTHR12801">
    <property type="entry name" value="RNA EXONUCLEASE REXO1 / RECO3 FAMILY MEMBER-RELATED"/>
    <property type="match status" value="1"/>
</dbReference>
<dbReference type="GO" id="GO:0000027">
    <property type="term" value="P:ribosomal large subunit assembly"/>
    <property type="evidence" value="ECO:0007669"/>
    <property type="project" value="TreeGrafter"/>
</dbReference>
<evidence type="ECO:0000256" key="1">
    <source>
        <dbReference type="ARBA" id="ARBA00022722"/>
    </source>
</evidence>
<dbReference type="InterPro" id="IPR047021">
    <property type="entry name" value="REXO1/3/4-like"/>
</dbReference>
<dbReference type="STRING" id="1450535.A0A317V9W9"/>
<dbReference type="GeneID" id="37110799"/>
<dbReference type="GO" id="GO:0005634">
    <property type="term" value="C:nucleus"/>
    <property type="evidence" value="ECO:0007669"/>
    <property type="project" value="TreeGrafter"/>
</dbReference>
<dbReference type="SUPFAM" id="SSF53098">
    <property type="entry name" value="Ribonuclease H-like"/>
    <property type="match status" value="1"/>
</dbReference>
<dbReference type="PANTHER" id="PTHR12801:SF114">
    <property type="entry name" value="EXONUCLEASE, PUTATIVE (AFU_ORTHOLOGUE AFUA_7G00870)-RELATED"/>
    <property type="match status" value="1"/>
</dbReference>
<evidence type="ECO:0000313" key="5">
    <source>
        <dbReference type="EMBL" id="PWY69672.1"/>
    </source>
</evidence>
<dbReference type="AlphaFoldDB" id="A0A317V9W9"/>
<dbReference type="Proteomes" id="UP000246702">
    <property type="component" value="Unassembled WGS sequence"/>
</dbReference>
<comment type="caution">
    <text evidence="5">The sequence shown here is derived from an EMBL/GenBank/DDBJ whole genome shotgun (WGS) entry which is preliminary data.</text>
</comment>
<dbReference type="RefSeq" id="XP_025462500.1">
    <property type="nucleotide sequence ID" value="XM_025608656.1"/>
</dbReference>
<evidence type="ECO:0000256" key="2">
    <source>
        <dbReference type="ARBA" id="ARBA00022801"/>
    </source>
</evidence>
<dbReference type="GO" id="GO:0006364">
    <property type="term" value="P:rRNA processing"/>
    <property type="evidence" value="ECO:0007669"/>
    <property type="project" value="TreeGrafter"/>
</dbReference>
<evidence type="ECO:0000313" key="6">
    <source>
        <dbReference type="Proteomes" id="UP000246702"/>
    </source>
</evidence>
<reference evidence="5 6" key="1">
    <citation type="submission" date="2016-12" db="EMBL/GenBank/DDBJ databases">
        <title>The genomes of Aspergillus section Nigri reveals drivers in fungal speciation.</title>
        <authorList>
            <consortium name="DOE Joint Genome Institute"/>
            <person name="Vesth T.C."/>
            <person name="Nybo J."/>
            <person name="Theobald S."/>
            <person name="Brandl J."/>
            <person name="Frisvad J.C."/>
            <person name="Nielsen K.F."/>
            <person name="Lyhne E.K."/>
            <person name="Kogle M.E."/>
            <person name="Kuo A."/>
            <person name="Riley R."/>
            <person name="Clum A."/>
            <person name="Nolan M."/>
            <person name="Lipzen A."/>
            <person name="Salamov A."/>
            <person name="Henrissat B."/>
            <person name="Wiebenga A."/>
            <person name="De Vries R.P."/>
            <person name="Grigoriev I.V."/>
            <person name="Mortensen U.H."/>
            <person name="Andersen M.R."/>
            <person name="Baker S.E."/>
        </authorList>
    </citation>
    <scope>NUCLEOTIDE SEQUENCE [LARGE SCALE GENOMIC DNA]</scope>
    <source>
        <strain evidence="5 6">CBS 115572</strain>
    </source>
</reference>
<keyword evidence="2" id="KW-0378">Hydrolase</keyword>
<keyword evidence="1" id="KW-0540">Nuclease</keyword>
<dbReference type="OrthoDB" id="16516at2759"/>
<name>A0A317V9W9_9EURO</name>
<dbReference type="Gene3D" id="3.30.420.10">
    <property type="entry name" value="Ribonuclease H-like superfamily/Ribonuclease H"/>
    <property type="match status" value="1"/>
</dbReference>
<evidence type="ECO:0000256" key="3">
    <source>
        <dbReference type="ARBA" id="ARBA00022839"/>
    </source>
</evidence>
<dbReference type="InterPro" id="IPR012337">
    <property type="entry name" value="RNaseH-like_sf"/>
</dbReference>
<feature type="non-terminal residue" evidence="5">
    <location>
        <position position="1"/>
    </location>
</feature>
<keyword evidence="3" id="KW-0269">Exonuclease</keyword>
<dbReference type="InterPro" id="IPR036397">
    <property type="entry name" value="RNaseH_sf"/>
</dbReference>
<protein>
    <recommendedName>
        <fullName evidence="4">Exonuclease domain-containing protein</fullName>
    </recommendedName>
</protein>
<dbReference type="GO" id="GO:0003676">
    <property type="term" value="F:nucleic acid binding"/>
    <property type="evidence" value="ECO:0007669"/>
    <property type="project" value="InterPro"/>
</dbReference>